<sequence length="537" mass="59599">MVREPRPCPPSPPQPNTWFVERSRCIHVNNQCTSVVPSSPPQQMATPELVIAKAALSAALFRADPESVSREDVDSIFASIDATLAVCSRPNVQKCKQLICRHIAPSASRSNALAKYAVALARTQSDSDTKPSLKRRRLHILYILSDVFHHSIARQRNAHFASSWKDALPSILVQTVGFENSPKHAAKIDMLLSLWEAADYFDSATMQKLQAIAKGHITSIELTEAAPTSSLKIAKDMPFVLPSVHGSSTTPWYDLPASTWLPHLTPNSTRPMFPHLIQPIQMTAGPADKAVVDAVQQLLRKANRLYNGQDDKDSSDEVTDVNELGERIILDAVSGQVIAGETYYGWSRPFCERMKARQNKARGKSIPDAGRPRSRSMSSMSSRSRSRSYSPQRKRRRSTSARRSSPNSPRRRNASPDHTRKRQRSYSRSASRSVSPVRFSNPTGQTVPALYPGLPTNTQPFQNSWPPPPPPPNWVPDPGMMAQMMAAWGTAGAPLPPPPPPVPMQMQHTDRTDRSNHQMGENNRGRGQVRRQGGYRQ</sequence>
<evidence type="ECO:0000256" key="1">
    <source>
        <dbReference type="SAM" id="MobiDB-lite"/>
    </source>
</evidence>
<dbReference type="GO" id="GO:0006874">
    <property type="term" value="P:intracellular calcium ion homeostasis"/>
    <property type="evidence" value="ECO:0007669"/>
    <property type="project" value="TreeGrafter"/>
</dbReference>
<dbReference type="PROSITE" id="PS51391">
    <property type="entry name" value="CID"/>
    <property type="match status" value="1"/>
</dbReference>
<dbReference type="Proteomes" id="UP000039046">
    <property type="component" value="Unassembled WGS sequence"/>
</dbReference>
<protein>
    <recommendedName>
        <fullName evidence="2">CID domain-containing protein</fullName>
    </recommendedName>
</protein>
<dbReference type="PANTHER" id="PTHR12323">
    <property type="entry name" value="SR-RELATED CTD ASSOCIATED FACTOR 6"/>
    <property type="match status" value="1"/>
</dbReference>
<dbReference type="InterPro" id="IPR006569">
    <property type="entry name" value="CID_dom"/>
</dbReference>
<dbReference type="GO" id="GO:0048471">
    <property type="term" value="C:perinuclear region of cytoplasm"/>
    <property type="evidence" value="ECO:0007669"/>
    <property type="project" value="TreeGrafter"/>
</dbReference>
<feature type="compositionally biased region" description="Polar residues" evidence="1">
    <location>
        <begin position="455"/>
        <end position="464"/>
    </location>
</feature>
<dbReference type="OrthoDB" id="21470at2759"/>
<feature type="compositionally biased region" description="Basic residues" evidence="1">
    <location>
        <begin position="409"/>
        <end position="425"/>
    </location>
</feature>
<feature type="domain" description="CID" evidence="2">
    <location>
        <begin position="65"/>
        <end position="217"/>
    </location>
</feature>
<dbReference type="Pfam" id="PF04818">
    <property type="entry name" value="CID"/>
    <property type="match status" value="1"/>
</dbReference>
<evidence type="ECO:0000259" key="2">
    <source>
        <dbReference type="PROSITE" id="PS51391"/>
    </source>
</evidence>
<feature type="compositionally biased region" description="Pro residues" evidence="1">
    <location>
        <begin position="465"/>
        <end position="475"/>
    </location>
</feature>
<feature type="compositionally biased region" description="Pro residues" evidence="1">
    <location>
        <begin position="494"/>
        <end position="503"/>
    </location>
</feature>
<dbReference type="HOGENOM" id="CLU_021915_1_0_1"/>
<dbReference type="PANTHER" id="PTHR12323:SF0">
    <property type="entry name" value="CALCIUM HOMEOSTASIS ENDOPLASMIC RETICULUM PROTEIN"/>
    <property type="match status" value="1"/>
</dbReference>
<evidence type="ECO:0000313" key="3">
    <source>
        <dbReference type="EMBL" id="CEJ80455.1"/>
    </source>
</evidence>
<dbReference type="EMBL" id="CDHN01000001">
    <property type="protein sequence ID" value="CEJ80455.1"/>
    <property type="molecule type" value="Genomic_DNA"/>
</dbReference>
<proteinExistence type="predicted"/>
<dbReference type="AlphaFoldDB" id="A0A0A1T2W4"/>
<gene>
    <name evidence="3" type="ORF">VHEMI00636</name>
</gene>
<name>A0A0A1T2W4_9HYPO</name>
<feature type="compositionally biased region" description="Low complexity" evidence="1">
    <location>
        <begin position="426"/>
        <end position="440"/>
    </location>
</feature>
<reference evidence="3 4" key="1">
    <citation type="journal article" date="2015" name="Genome Announc.">
        <title>Draft Genome Sequence and Gene Annotation of the Entomopathogenic Fungus Verticillium hemipterigenum.</title>
        <authorList>
            <person name="Horn F."/>
            <person name="Habel A."/>
            <person name="Scharf D.H."/>
            <person name="Dworschak J."/>
            <person name="Brakhage A.A."/>
            <person name="Guthke R."/>
            <person name="Hertweck C."/>
            <person name="Linde J."/>
        </authorList>
    </citation>
    <scope>NUCLEOTIDE SEQUENCE [LARGE SCALE GENOMIC DNA]</scope>
</reference>
<evidence type="ECO:0000313" key="4">
    <source>
        <dbReference type="Proteomes" id="UP000039046"/>
    </source>
</evidence>
<dbReference type="Gene3D" id="1.25.40.90">
    <property type="match status" value="1"/>
</dbReference>
<organism evidence="3 4">
    <name type="scientific">[Torrubiella] hemipterigena</name>
    <dbReference type="NCBI Taxonomy" id="1531966"/>
    <lineage>
        <taxon>Eukaryota</taxon>
        <taxon>Fungi</taxon>
        <taxon>Dikarya</taxon>
        <taxon>Ascomycota</taxon>
        <taxon>Pezizomycotina</taxon>
        <taxon>Sordariomycetes</taxon>
        <taxon>Hypocreomycetidae</taxon>
        <taxon>Hypocreales</taxon>
        <taxon>Clavicipitaceae</taxon>
        <taxon>Clavicipitaceae incertae sedis</taxon>
        <taxon>'Torrubiella' clade</taxon>
    </lineage>
</organism>
<keyword evidence="4" id="KW-1185">Reference proteome</keyword>
<feature type="region of interest" description="Disordered" evidence="1">
    <location>
        <begin position="356"/>
        <end position="537"/>
    </location>
</feature>
<accession>A0A0A1T2W4</accession>
<dbReference type="InterPro" id="IPR008942">
    <property type="entry name" value="ENTH_VHS"/>
</dbReference>
<feature type="compositionally biased region" description="Low complexity" evidence="1">
    <location>
        <begin position="375"/>
        <end position="391"/>
    </location>
</feature>
<dbReference type="STRING" id="1531966.A0A0A1T2W4"/>